<accession>A0AAV3PSJ9</accession>
<dbReference type="PANTHER" id="PTHR45089:SF24">
    <property type="entry name" value="DNAJ HEAT SHOCK N-TERMINAL DOMAIN-CONTAINING PROTEIN"/>
    <property type="match status" value="1"/>
</dbReference>
<feature type="domain" description="DUF3444" evidence="1">
    <location>
        <begin position="17"/>
        <end position="73"/>
    </location>
</feature>
<dbReference type="EMBL" id="BAABME010002305">
    <property type="protein sequence ID" value="GAA0154033.1"/>
    <property type="molecule type" value="Genomic_DNA"/>
</dbReference>
<dbReference type="PANTHER" id="PTHR45089">
    <property type="entry name" value="DNAJ HEAT SHOCK AMINO-TERMINAL DOMAIN PROTEIN-RELATED"/>
    <property type="match status" value="1"/>
</dbReference>
<name>A0AAV3PSJ9_LITER</name>
<reference evidence="2 3" key="1">
    <citation type="submission" date="2024-01" db="EMBL/GenBank/DDBJ databases">
        <title>The complete chloroplast genome sequence of Lithospermum erythrorhizon: insights into the phylogenetic relationship among Boraginaceae species and the maternal lineages of purple gromwells.</title>
        <authorList>
            <person name="Okada T."/>
            <person name="Watanabe K."/>
        </authorList>
    </citation>
    <scope>NUCLEOTIDE SEQUENCE [LARGE SCALE GENOMIC DNA]</scope>
</reference>
<sequence>MSSHATQHGEKDVEKEFHTYLDSEFSNFDNLRAKSILKNGQIWAVHDSLDAMPRFYPIITKVSSPDFIVELTYYQTGQIWAIYRNGSSAPKYYCMIKNIDPFPAFRLHVTWLHACSPPGQISPLTEEEGGFWELDAAALENYLLHPSCYCNNVC</sequence>
<evidence type="ECO:0000259" key="1">
    <source>
        <dbReference type="Pfam" id="PF11926"/>
    </source>
</evidence>
<proteinExistence type="predicted"/>
<dbReference type="AlphaFoldDB" id="A0AAV3PSJ9"/>
<evidence type="ECO:0000313" key="2">
    <source>
        <dbReference type="EMBL" id="GAA0154033.1"/>
    </source>
</evidence>
<gene>
    <name evidence="2" type="ORF">LIER_12130</name>
</gene>
<dbReference type="Proteomes" id="UP001454036">
    <property type="component" value="Unassembled WGS sequence"/>
</dbReference>
<protein>
    <recommendedName>
        <fullName evidence="1">DUF3444 domain-containing protein</fullName>
    </recommendedName>
</protein>
<feature type="domain" description="DUF3444" evidence="1">
    <location>
        <begin position="74"/>
        <end position="117"/>
    </location>
</feature>
<keyword evidence="3" id="KW-1185">Reference proteome</keyword>
<evidence type="ECO:0000313" key="3">
    <source>
        <dbReference type="Proteomes" id="UP001454036"/>
    </source>
</evidence>
<organism evidence="2 3">
    <name type="scientific">Lithospermum erythrorhizon</name>
    <name type="common">Purple gromwell</name>
    <name type="synonym">Lithospermum officinale var. erythrorhizon</name>
    <dbReference type="NCBI Taxonomy" id="34254"/>
    <lineage>
        <taxon>Eukaryota</taxon>
        <taxon>Viridiplantae</taxon>
        <taxon>Streptophyta</taxon>
        <taxon>Embryophyta</taxon>
        <taxon>Tracheophyta</taxon>
        <taxon>Spermatophyta</taxon>
        <taxon>Magnoliopsida</taxon>
        <taxon>eudicotyledons</taxon>
        <taxon>Gunneridae</taxon>
        <taxon>Pentapetalae</taxon>
        <taxon>asterids</taxon>
        <taxon>lamiids</taxon>
        <taxon>Boraginales</taxon>
        <taxon>Boraginaceae</taxon>
        <taxon>Boraginoideae</taxon>
        <taxon>Lithospermeae</taxon>
        <taxon>Lithospermum</taxon>
    </lineage>
</organism>
<comment type="caution">
    <text evidence="2">The sequence shown here is derived from an EMBL/GenBank/DDBJ whole genome shotgun (WGS) entry which is preliminary data.</text>
</comment>
<dbReference type="Pfam" id="PF11926">
    <property type="entry name" value="DUF3444"/>
    <property type="match status" value="2"/>
</dbReference>
<dbReference type="InterPro" id="IPR024593">
    <property type="entry name" value="DUF3444"/>
</dbReference>